<dbReference type="PANTHER" id="PTHR21013">
    <property type="entry name" value="ATP SYNTHASE MITOCHONDRIAL F1 COMPLEX ASSEMBLY FACTOR 2/ATP12 PROTEIN, MITOCHONDRIAL PRECURSOR"/>
    <property type="match status" value="1"/>
</dbReference>
<gene>
    <name evidence="6" type="ORF">CSSPJE1EN2_LOCUS21583</name>
</gene>
<dbReference type="InterPro" id="IPR023335">
    <property type="entry name" value="ATP12_ortho_dom_sf"/>
</dbReference>
<keyword evidence="7" id="KW-1185">Reference proteome</keyword>
<keyword evidence="4" id="KW-0496">Mitochondrion</keyword>
<dbReference type="Pfam" id="PF07542">
    <property type="entry name" value="ATP12"/>
    <property type="match status" value="1"/>
</dbReference>
<feature type="non-terminal residue" evidence="6">
    <location>
        <position position="343"/>
    </location>
</feature>
<comment type="subcellular location">
    <subcellularLocation>
        <location evidence="1">Mitochondrion</location>
    </subcellularLocation>
</comment>
<reference evidence="6" key="1">
    <citation type="submission" date="2024-03" db="EMBL/GenBank/DDBJ databases">
        <authorList>
            <consortium name="ELIXIR-Norway"/>
            <consortium name="Elixir Norway"/>
        </authorList>
    </citation>
    <scope>NUCLEOTIDE SEQUENCE</scope>
</reference>
<evidence type="ECO:0008006" key="8">
    <source>
        <dbReference type="Google" id="ProtNLM"/>
    </source>
</evidence>
<dbReference type="Gene3D" id="3.30.2180.10">
    <property type="entry name" value="ATP12-like"/>
    <property type="match status" value="1"/>
</dbReference>
<evidence type="ECO:0000256" key="4">
    <source>
        <dbReference type="ARBA" id="ARBA00023128"/>
    </source>
</evidence>
<evidence type="ECO:0000256" key="1">
    <source>
        <dbReference type="ARBA" id="ARBA00004173"/>
    </source>
</evidence>
<dbReference type="Proteomes" id="UP001497522">
    <property type="component" value="Chromosome 7"/>
</dbReference>
<dbReference type="EMBL" id="OZ023708">
    <property type="protein sequence ID" value="CAK9880094.1"/>
    <property type="molecule type" value="Genomic_DNA"/>
</dbReference>
<protein>
    <recommendedName>
        <fullName evidence="8">ATP synthase mitochondrial F1 complex assembly factor 2</fullName>
    </recommendedName>
</protein>
<dbReference type="PANTHER" id="PTHR21013:SF10">
    <property type="entry name" value="ATP SYNTHASE MITOCHONDRIAL F1 COMPLEX ASSEMBLY FACTOR 2"/>
    <property type="match status" value="1"/>
</dbReference>
<keyword evidence="3" id="KW-0809">Transit peptide</keyword>
<evidence type="ECO:0000256" key="2">
    <source>
        <dbReference type="ARBA" id="ARBA00008231"/>
    </source>
</evidence>
<comment type="similarity">
    <text evidence="2">Belongs to the ATP12 family.</text>
</comment>
<proteinExistence type="inferred from homology"/>
<dbReference type="SUPFAM" id="SSF160909">
    <property type="entry name" value="ATP12-like"/>
    <property type="match status" value="1"/>
</dbReference>
<dbReference type="InterPro" id="IPR011419">
    <property type="entry name" value="ATP12_ATP_synth-F1-assembly"/>
</dbReference>
<accession>A0ABP1BUS8</accession>
<evidence type="ECO:0000313" key="7">
    <source>
        <dbReference type="Proteomes" id="UP001497522"/>
    </source>
</evidence>
<dbReference type="InterPro" id="IPR042272">
    <property type="entry name" value="ATP12_ATP_synth-F1-assembly_N"/>
</dbReference>
<evidence type="ECO:0000313" key="6">
    <source>
        <dbReference type="EMBL" id="CAK9880094.1"/>
    </source>
</evidence>
<sequence>MMALRGAGAGALLVRALFRHPTCSSAAVVSYNVLLPVEESLGLLLLPETSLHASVLGGFSSCLGFRGFAAAAAEVKKNNAAAAADVVPRPSMPRLSSNGILGRRFYKKAHVKPAEDGSSGWYVVLLDNRVLKTPAKKPLKVPNAALAHAVAAEWEWQDSSGIRPFTMPLMKLAATSIDQMPSDRDRVVESLLKYFHTDSLCLRANDMDPLAEKQVKIWDPLLDWFKSEIGVRPLVTSSIFGTTQPPEVLDAVEKAVRQCSDWQLAAVDWLAGTARSLIVALAIARGRLGIEEAIEIIRLEEDHQACIYVEDWGYVEGGHDIDEADIRVKIASCSVFLRLLRCI</sequence>
<keyword evidence="5" id="KW-0143">Chaperone</keyword>
<evidence type="ECO:0000256" key="3">
    <source>
        <dbReference type="ARBA" id="ARBA00022946"/>
    </source>
</evidence>
<name>A0ABP1BUS8_9BRYO</name>
<evidence type="ECO:0000256" key="5">
    <source>
        <dbReference type="ARBA" id="ARBA00023186"/>
    </source>
</evidence>
<organism evidence="6 7">
    <name type="scientific">Sphagnum jensenii</name>
    <dbReference type="NCBI Taxonomy" id="128206"/>
    <lineage>
        <taxon>Eukaryota</taxon>
        <taxon>Viridiplantae</taxon>
        <taxon>Streptophyta</taxon>
        <taxon>Embryophyta</taxon>
        <taxon>Bryophyta</taxon>
        <taxon>Sphagnophytina</taxon>
        <taxon>Sphagnopsida</taxon>
        <taxon>Sphagnales</taxon>
        <taxon>Sphagnaceae</taxon>
        <taxon>Sphagnum</taxon>
    </lineage>
</organism>
<dbReference type="Gene3D" id="1.10.3580.10">
    <property type="entry name" value="ATP12 ATPase"/>
    <property type="match status" value="1"/>
</dbReference>